<dbReference type="PROSITE" id="PS50089">
    <property type="entry name" value="ZF_RING_2"/>
    <property type="match status" value="1"/>
</dbReference>
<comment type="subcellular location">
    <subcellularLocation>
        <location evidence="2">Endoplasmic reticulum membrane</location>
    </subcellularLocation>
    <subcellularLocation>
        <location evidence="2">Nucleus membrane</location>
    </subcellularLocation>
</comment>
<dbReference type="GO" id="GO:0016567">
    <property type="term" value="P:protein ubiquitination"/>
    <property type="evidence" value="ECO:0007669"/>
    <property type="project" value="TreeGrafter"/>
</dbReference>
<keyword evidence="7" id="KW-1185">Reference proteome</keyword>
<proteinExistence type="inferred from homology"/>
<dbReference type="CDD" id="cd16448">
    <property type="entry name" value="RING-H2"/>
    <property type="match status" value="1"/>
</dbReference>
<comment type="function">
    <text evidence="2">Required for nuclear membrane fusion during karyogamy.</text>
</comment>
<evidence type="ECO:0000256" key="3">
    <source>
        <dbReference type="SAM" id="Coils"/>
    </source>
</evidence>
<keyword evidence="1" id="KW-0862">Zinc</keyword>
<keyword evidence="2" id="KW-0732">Signal</keyword>
<dbReference type="PANTHER" id="PTHR46569:SF1">
    <property type="entry name" value="E3 UBIQUITIN-PROTEIN LIGASE RFWD3-RELATED"/>
    <property type="match status" value="1"/>
</dbReference>
<gene>
    <name evidence="6" type="ORF">CROQUDRAFT_653095</name>
</gene>
<evidence type="ECO:0000259" key="5">
    <source>
        <dbReference type="PROSITE" id="PS50089"/>
    </source>
</evidence>
<dbReference type="Gene3D" id="3.30.40.10">
    <property type="entry name" value="Zinc/RING finger domain, C3HC4 (zinc finger)"/>
    <property type="match status" value="1"/>
</dbReference>
<keyword evidence="3" id="KW-0175">Coiled coil</keyword>
<feature type="compositionally biased region" description="Polar residues" evidence="4">
    <location>
        <begin position="334"/>
        <end position="344"/>
    </location>
</feature>
<feature type="coiled-coil region" evidence="3">
    <location>
        <begin position="202"/>
        <end position="264"/>
    </location>
</feature>
<dbReference type="GO" id="GO:0031965">
    <property type="term" value="C:nuclear membrane"/>
    <property type="evidence" value="ECO:0007669"/>
    <property type="project" value="UniProtKB-SubCell"/>
</dbReference>
<dbReference type="InterPro" id="IPR052639">
    <property type="entry name" value="TRAIP_ubiq-protein_ligase"/>
</dbReference>
<keyword evidence="2" id="KW-0539">Nucleus</keyword>
<dbReference type="EMBL" id="MU167224">
    <property type="protein sequence ID" value="KAG0149818.1"/>
    <property type="molecule type" value="Genomic_DNA"/>
</dbReference>
<keyword evidence="1" id="KW-0479">Metal-binding</keyword>
<feature type="compositionally biased region" description="Basic and acidic residues" evidence="4">
    <location>
        <begin position="292"/>
        <end position="303"/>
    </location>
</feature>
<comment type="similarity">
    <text evidence="2">Belongs to the KAR5 family.</text>
</comment>
<dbReference type="SMART" id="SM00184">
    <property type="entry name" value="RING"/>
    <property type="match status" value="1"/>
</dbReference>
<feature type="region of interest" description="Disordered" evidence="4">
    <location>
        <begin position="287"/>
        <end position="398"/>
    </location>
</feature>
<feature type="domain" description="RING-type" evidence="5">
    <location>
        <begin position="10"/>
        <end position="55"/>
    </location>
</feature>
<evidence type="ECO:0000313" key="7">
    <source>
        <dbReference type="Proteomes" id="UP000886653"/>
    </source>
</evidence>
<evidence type="ECO:0000256" key="2">
    <source>
        <dbReference type="RuleBase" id="RU368082"/>
    </source>
</evidence>
<evidence type="ECO:0000313" key="6">
    <source>
        <dbReference type="EMBL" id="KAG0149818.1"/>
    </source>
</evidence>
<feature type="compositionally biased region" description="Polar residues" evidence="4">
    <location>
        <begin position="304"/>
        <end position="322"/>
    </location>
</feature>
<dbReference type="InterPro" id="IPR013083">
    <property type="entry name" value="Znf_RING/FYVE/PHD"/>
</dbReference>
<dbReference type="PANTHER" id="PTHR46569">
    <property type="entry name" value="E3 UBIQUITIN-PROTEIN LIGASE TRAIP"/>
    <property type="match status" value="1"/>
</dbReference>
<feature type="compositionally biased region" description="Polar residues" evidence="4">
    <location>
        <begin position="380"/>
        <end position="398"/>
    </location>
</feature>
<accession>A0A9P6NPH4</accession>
<dbReference type="Pfam" id="PF04163">
    <property type="entry name" value="Tht1"/>
    <property type="match status" value="1"/>
</dbReference>
<comment type="caution">
    <text evidence="6">The sequence shown here is derived from an EMBL/GenBank/DDBJ whole genome shotgun (WGS) entry which is preliminary data.</text>
</comment>
<dbReference type="GO" id="GO:0061630">
    <property type="term" value="F:ubiquitin protein ligase activity"/>
    <property type="evidence" value="ECO:0007669"/>
    <property type="project" value="TreeGrafter"/>
</dbReference>
<protein>
    <recommendedName>
        <fullName evidence="5">RING-type domain-containing protein</fullName>
    </recommendedName>
</protein>
<dbReference type="AlphaFoldDB" id="A0A9P6NPH4"/>
<dbReference type="GO" id="GO:0005789">
    <property type="term" value="C:endoplasmic reticulum membrane"/>
    <property type="evidence" value="ECO:0007669"/>
    <property type="project" value="UniProtKB-SubCell"/>
</dbReference>
<dbReference type="OrthoDB" id="8062037at2759"/>
<dbReference type="Pfam" id="PF13639">
    <property type="entry name" value="zf-RING_2"/>
    <property type="match status" value="1"/>
</dbReference>
<dbReference type="InterPro" id="IPR001841">
    <property type="entry name" value="Znf_RING"/>
</dbReference>
<dbReference type="GO" id="GO:0000742">
    <property type="term" value="P:karyogamy involved in conjugation with cellular fusion"/>
    <property type="evidence" value="ECO:0007669"/>
    <property type="project" value="UniProtKB-UniRule"/>
</dbReference>
<name>A0A9P6NPH4_9BASI</name>
<reference evidence="6" key="1">
    <citation type="submission" date="2013-11" db="EMBL/GenBank/DDBJ databases">
        <title>Genome sequence of the fusiform rust pathogen reveals effectors for host alternation and coevolution with pine.</title>
        <authorList>
            <consortium name="DOE Joint Genome Institute"/>
            <person name="Smith K."/>
            <person name="Pendleton A."/>
            <person name="Kubisiak T."/>
            <person name="Anderson C."/>
            <person name="Salamov A."/>
            <person name="Aerts A."/>
            <person name="Riley R."/>
            <person name="Clum A."/>
            <person name="Lindquist E."/>
            <person name="Ence D."/>
            <person name="Campbell M."/>
            <person name="Kronenberg Z."/>
            <person name="Feau N."/>
            <person name="Dhillon B."/>
            <person name="Hamelin R."/>
            <person name="Burleigh J."/>
            <person name="Smith J."/>
            <person name="Yandell M."/>
            <person name="Nelson C."/>
            <person name="Grigoriev I."/>
            <person name="Davis J."/>
        </authorList>
    </citation>
    <scope>NUCLEOTIDE SEQUENCE</scope>
    <source>
        <strain evidence="6">G11</strain>
    </source>
</reference>
<organism evidence="6 7">
    <name type="scientific">Cronartium quercuum f. sp. fusiforme G11</name>
    <dbReference type="NCBI Taxonomy" id="708437"/>
    <lineage>
        <taxon>Eukaryota</taxon>
        <taxon>Fungi</taxon>
        <taxon>Dikarya</taxon>
        <taxon>Basidiomycota</taxon>
        <taxon>Pucciniomycotina</taxon>
        <taxon>Pucciniomycetes</taxon>
        <taxon>Pucciniales</taxon>
        <taxon>Coleosporiaceae</taxon>
        <taxon>Cronartium</taxon>
    </lineage>
</organism>
<sequence>MSRVRILPTCSICHDETSPEPYVTTLCGHIFHSPCIRRWDQTQHQQKIITKCPTCCSVLKRIAPEKSRAQLGSRFVTLHSLTERTIDRASSPAISESSHSQDTNRLSNENKELMNVVCDQRHRIKELEALPVKLRAENVAIQTQLDRIKRELEQARRHELETISEHRKSLAVEKKCRQQDRLAANEEILRIKGQMSDTASLCTRLRNERDDYKRQLEKQTKELEDTTDNMIAFSAEADSLRETSAQLEAELKTMKATARSYQQRSAIFEAKYEKSKNETLTLRKQVKSLHSPQHDPDHLDRKQSTSPIRKQSPSTLNRLSSRIQDRRDALPDLTRNSNFNNSIDNIVVPTPGCRKRSMVELEEPSTYLQNKGSAKRKTPDQTLNSSFNSLKVPNSPVQDSSNGIILPSLFGNEPIKKTKGFPSENINKKTLSGNTINKSFSNQNSSTKLIALGPKIRHH</sequence>
<keyword evidence="2" id="KW-0415">Karyogamy</keyword>
<evidence type="ECO:0000256" key="1">
    <source>
        <dbReference type="PROSITE-ProRule" id="PRU00175"/>
    </source>
</evidence>
<dbReference type="GO" id="GO:0008270">
    <property type="term" value="F:zinc ion binding"/>
    <property type="evidence" value="ECO:0007669"/>
    <property type="project" value="UniProtKB-KW"/>
</dbReference>
<dbReference type="GO" id="GO:0048288">
    <property type="term" value="P:nuclear membrane fusion involved in karyogamy"/>
    <property type="evidence" value="ECO:0007669"/>
    <property type="project" value="UniProtKB-UniRule"/>
</dbReference>
<keyword evidence="2" id="KW-0256">Endoplasmic reticulum</keyword>
<dbReference type="InterPro" id="IPR007292">
    <property type="entry name" value="Nuclear_fusion_Kar5"/>
</dbReference>
<dbReference type="Proteomes" id="UP000886653">
    <property type="component" value="Unassembled WGS sequence"/>
</dbReference>
<evidence type="ECO:0000256" key="4">
    <source>
        <dbReference type="SAM" id="MobiDB-lite"/>
    </source>
</evidence>
<keyword evidence="1" id="KW-0863">Zinc-finger</keyword>
<dbReference type="GO" id="GO:0031297">
    <property type="term" value="P:replication fork processing"/>
    <property type="evidence" value="ECO:0007669"/>
    <property type="project" value="TreeGrafter"/>
</dbReference>
<dbReference type="GO" id="GO:0090734">
    <property type="term" value="C:site of DNA damage"/>
    <property type="evidence" value="ECO:0007669"/>
    <property type="project" value="TreeGrafter"/>
</dbReference>
<dbReference type="SUPFAM" id="SSF57850">
    <property type="entry name" value="RING/U-box"/>
    <property type="match status" value="1"/>
</dbReference>